<dbReference type="eggNOG" id="ENOG50339MI">
    <property type="taxonomic scope" value="Bacteria"/>
</dbReference>
<keyword evidence="1" id="KW-0732">Signal</keyword>
<dbReference type="EMBL" id="JGVR01000007">
    <property type="protein sequence ID" value="KEZ19816.1"/>
    <property type="molecule type" value="Genomic_DNA"/>
</dbReference>
<dbReference type="Pfam" id="PF11720">
    <property type="entry name" value="Inhibitor_I78"/>
    <property type="match status" value="1"/>
</dbReference>
<dbReference type="PATRIC" id="fig|13690.10.peg.1513"/>
<accession>A0A084EPC4</accession>
<dbReference type="STRING" id="13690.AX777_13375"/>
<protein>
    <submittedName>
        <fullName evidence="2">Peptidase inhibitor I78 family</fullName>
    </submittedName>
</protein>
<name>A0A084EPC4_SPHYA</name>
<feature type="signal peptide" evidence="1">
    <location>
        <begin position="1"/>
        <end position="17"/>
    </location>
</feature>
<dbReference type="Gene3D" id="3.30.10.10">
    <property type="entry name" value="Trypsin Inhibitor V, subunit A"/>
    <property type="match status" value="1"/>
</dbReference>
<evidence type="ECO:0000313" key="2">
    <source>
        <dbReference type="EMBL" id="KEZ19816.1"/>
    </source>
</evidence>
<feature type="chain" id="PRO_5001774532" evidence="1">
    <location>
        <begin position="18"/>
        <end position="101"/>
    </location>
</feature>
<dbReference type="Proteomes" id="UP000028534">
    <property type="component" value="Unassembled WGS sequence"/>
</dbReference>
<evidence type="ECO:0000313" key="3">
    <source>
        <dbReference type="Proteomes" id="UP000028534"/>
    </source>
</evidence>
<comment type="caution">
    <text evidence="2">The sequence shown here is derived from an EMBL/GenBank/DDBJ whole genome shotgun (WGS) entry which is preliminary data.</text>
</comment>
<dbReference type="InterPro" id="IPR021719">
    <property type="entry name" value="Prot_inh_I78"/>
</dbReference>
<dbReference type="AlphaFoldDB" id="A0A084EPC4"/>
<gene>
    <name evidence="2" type="ORF">CP98_01466</name>
</gene>
<evidence type="ECO:0000256" key="1">
    <source>
        <dbReference type="SAM" id="SignalP"/>
    </source>
</evidence>
<sequence>MRMAMMAMIFLPLAACAGTGSEGPDSASPPAIAQGPCSHDGLDRFTGQKATADLGAELLKASGAKTLRWGGPNMAMTMDFRPDRLTVSYDDQMVVTSARCG</sequence>
<dbReference type="RefSeq" id="WP_252364935.1">
    <property type="nucleotide sequence ID" value="NZ_JGVR01000007.1"/>
</dbReference>
<proteinExistence type="predicted"/>
<reference evidence="2 3" key="1">
    <citation type="submission" date="2014-03" db="EMBL/GenBank/DDBJ databases">
        <title>Genome sequence of Sphingobium yanoikuyae B1.</title>
        <authorList>
            <person name="Gan H.M."/>
            <person name="Gan H.Y."/>
            <person name="Savka M.A."/>
        </authorList>
    </citation>
    <scope>NUCLEOTIDE SEQUENCE [LARGE SCALE GENOMIC DNA]</scope>
    <source>
        <strain evidence="2 3">B1</strain>
    </source>
</reference>
<organism evidence="2 3">
    <name type="scientific">Sphingobium yanoikuyae</name>
    <name type="common">Sphingomonas yanoikuyae</name>
    <dbReference type="NCBI Taxonomy" id="13690"/>
    <lineage>
        <taxon>Bacteria</taxon>
        <taxon>Pseudomonadati</taxon>
        <taxon>Pseudomonadota</taxon>
        <taxon>Alphaproteobacteria</taxon>
        <taxon>Sphingomonadales</taxon>
        <taxon>Sphingomonadaceae</taxon>
        <taxon>Sphingobium</taxon>
    </lineage>
</organism>